<dbReference type="GO" id="GO:0005524">
    <property type="term" value="F:ATP binding"/>
    <property type="evidence" value="ECO:0007669"/>
    <property type="project" value="UniProtKB-KW"/>
</dbReference>
<dbReference type="GO" id="GO:0140662">
    <property type="term" value="F:ATP-dependent protein folding chaperone"/>
    <property type="evidence" value="ECO:0007669"/>
    <property type="project" value="InterPro"/>
</dbReference>
<dbReference type="Gene3D" id="3.30.420.40">
    <property type="match status" value="3"/>
</dbReference>
<evidence type="ECO:0000313" key="5">
    <source>
        <dbReference type="Proteomes" id="UP000294933"/>
    </source>
</evidence>
<keyword evidence="2" id="KW-0067">ATP-binding</keyword>
<name>A0A4Y7PWH7_9AGAM</name>
<feature type="region of interest" description="Disordered" evidence="3">
    <location>
        <begin position="552"/>
        <end position="582"/>
    </location>
</feature>
<evidence type="ECO:0000256" key="3">
    <source>
        <dbReference type="SAM" id="MobiDB-lite"/>
    </source>
</evidence>
<feature type="region of interest" description="Disordered" evidence="3">
    <location>
        <begin position="134"/>
        <end position="157"/>
    </location>
</feature>
<dbReference type="STRING" id="50990.A0A4Y7PWH7"/>
<dbReference type="VEuPathDB" id="FungiDB:BD410DRAFT_752698"/>
<protein>
    <submittedName>
        <fullName evidence="4">Actin-like ATPase domain-containing protein</fullName>
    </submittedName>
</protein>
<dbReference type="Gene3D" id="3.30.30.30">
    <property type="match status" value="2"/>
</dbReference>
<evidence type="ECO:0000313" key="4">
    <source>
        <dbReference type="EMBL" id="TDL18890.1"/>
    </source>
</evidence>
<dbReference type="PRINTS" id="PR00301">
    <property type="entry name" value="HEATSHOCK70"/>
</dbReference>
<keyword evidence="1" id="KW-0547">Nucleotide-binding</keyword>
<keyword evidence="5" id="KW-1185">Reference proteome</keyword>
<reference evidence="4 5" key="1">
    <citation type="submission" date="2018-06" db="EMBL/GenBank/DDBJ databases">
        <title>A transcriptomic atlas of mushroom development highlights an independent origin of complex multicellularity.</title>
        <authorList>
            <consortium name="DOE Joint Genome Institute"/>
            <person name="Krizsan K."/>
            <person name="Almasi E."/>
            <person name="Merenyi Z."/>
            <person name="Sahu N."/>
            <person name="Viragh M."/>
            <person name="Koszo T."/>
            <person name="Mondo S."/>
            <person name="Kiss B."/>
            <person name="Balint B."/>
            <person name="Kues U."/>
            <person name="Barry K."/>
            <person name="Hegedus J.C."/>
            <person name="Henrissat B."/>
            <person name="Johnson J."/>
            <person name="Lipzen A."/>
            <person name="Ohm R."/>
            <person name="Nagy I."/>
            <person name="Pangilinan J."/>
            <person name="Yan J."/>
            <person name="Xiong Y."/>
            <person name="Grigoriev I.V."/>
            <person name="Hibbett D.S."/>
            <person name="Nagy L.G."/>
        </authorList>
    </citation>
    <scope>NUCLEOTIDE SEQUENCE [LARGE SCALE GENOMIC DNA]</scope>
    <source>
        <strain evidence="4 5">SZMC22713</strain>
    </source>
</reference>
<evidence type="ECO:0000256" key="2">
    <source>
        <dbReference type="ARBA" id="ARBA00022840"/>
    </source>
</evidence>
<dbReference type="OrthoDB" id="29851at2759"/>
<accession>A0A4Y7PWH7</accession>
<dbReference type="FunFam" id="3.90.640.10:FF:000021">
    <property type="entry name" value="Heat shock protein 14"/>
    <property type="match status" value="1"/>
</dbReference>
<proteinExistence type="predicted"/>
<dbReference type="Gene3D" id="3.90.640.10">
    <property type="entry name" value="Actin, Chain A, domain 4"/>
    <property type="match status" value="1"/>
</dbReference>
<evidence type="ECO:0000256" key="1">
    <source>
        <dbReference type="ARBA" id="ARBA00022741"/>
    </source>
</evidence>
<dbReference type="Proteomes" id="UP000294933">
    <property type="component" value="Unassembled WGS sequence"/>
</dbReference>
<dbReference type="PANTHER" id="PTHR45639:SF32">
    <property type="entry name" value="HEAT SHOCK PROTEIN PDR13"/>
    <property type="match status" value="1"/>
</dbReference>
<dbReference type="PANTHER" id="PTHR45639">
    <property type="entry name" value="HSC70CB, ISOFORM G-RELATED"/>
    <property type="match status" value="1"/>
</dbReference>
<dbReference type="GO" id="GO:0005829">
    <property type="term" value="C:cytosol"/>
    <property type="evidence" value="ECO:0007669"/>
    <property type="project" value="TreeGrafter"/>
</dbReference>
<dbReference type="GO" id="GO:0005634">
    <property type="term" value="C:nucleus"/>
    <property type="evidence" value="ECO:0007669"/>
    <property type="project" value="TreeGrafter"/>
</dbReference>
<feature type="compositionally biased region" description="Polar residues" evidence="3">
    <location>
        <begin position="137"/>
        <end position="149"/>
    </location>
</feature>
<gene>
    <name evidence="4" type="ORF">BD410DRAFT_752698</name>
</gene>
<dbReference type="EMBL" id="ML170202">
    <property type="protein sequence ID" value="TDL18890.1"/>
    <property type="molecule type" value="Genomic_DNA"/>
</dbReference>
<dbReference type="InterPro" id="IPR013126">
    <property type="entry name" value="Hsp_70_fam"/>
</dbReference>
<dbReference type="Pfam" id="PF00012">
    <property type="entry name" value="HSP70"/>
    <property type="match status" value="2"/>
</dbReference>
<dbReference type="InterPro" id="IPR043129">
    <property type="entry name" value="ATPase_NBD"/>
</dbReference>
<organism evidence="4 5">
    <name type="scientific">Rickenella mellea</name>
    <dbReference type="NCBI Taxonomy" id="50990"/>
    <lineage>
        <taxon>Eukaryota</taxon>
        <taxon>Fungi</taxon>
        <taxon>Dikarya</taxon>
        <taxon>Basidiomycota</taxon>
        <taxon>Agaricomycotina</taxon>
        <taxon>Agaricomycetes</taxon>
        <taxon>Hymenochaetales</taxon>
        <taxon>Rickenellaceae</taxon>
        <taxon>Rickenella</taxon>
    </lineage>
</organism>
<dbReference type="AlphaFoldDB" id="A0A4Y7PWH7"/>
<dbReference type="SUPFAM" id="SSF53067">
    <property type="entry name" value="Actin-like ATPase domain"/>
    <property type="match status" value="2"/>
</dbReference>
<feature type="compositionally biased region" description="Acidic residues" evidence="3">
    <location>
        <begin position="558"/>
        <end position="578"/>
    </location>
</feature>
<sequence>MALPNGTVPEPPVQPTTKSAPTVVGINFGNTYASIAVLTKEGLAECIANEDGERQIACAVSFHGEETYIGNQAKPQLVKNAQNTIINFRNLLGKKFSEIPKDQPVTSAPVIQHPDQPDVPAYKVSILQPAPTPIPTPSLSVRSSTNTPAASALATPRSEPIPAERILTVAEVNTMFLKSLVQSAQDFLGRSVDGAVIAVPTEFDDNARAALEAAAEDAGIKVLQLLDEAAAASLVSVYGPSEGLHLDRTSLVVDVGQSSLSLSVLSIRHGLISSIATSHDPTVGGEQIDEKLIKFFAKEFTKKTKTPLTVCPATDPVDKRAEAKLRIAIEHTKRTLSASPGAATCSVESLKDGVDFTGSINRMRFDMEVRTVYAKIISAAHDLLASADHEPLHVDEIIYVGGTASLPGLDESFLVIFPDSVMTPFTAGTVVGGGEGDPTTILARGCALQAKVLSEIPEEETKIKEAFKKGNGYTKESTATKSIGLIFPEEPVDGAETKGDLGGQWVVGVPKDTPVPYRRVIQFEADLGESEENKKVGFEVWEVKEGVKVEKHKPPKVEDDDDGEKDADDEEEEEEEIETREKTVEKETLLGSLSFTSLHATKEKGRWKTRVEIQFIVGRDGHVSVKAWEVSRGKKGELAVDFRTPAPPTH</sequence>